<organism evidence="7">
    <name type="scientific">Larix kaempferi</name>
    <dbReference type="NCBI Taxonomy" id="54800"/>
    <lineage>
        <taxon>Eukaryota</taxon>
        <taxon>Viridiplantae</taxon>
        <taxon>Streptophyta</taxon>
        <taxon>Embryophyta</taxon>
        <taxon>Tracheophyta</taxon>
        <taxon>Spermatophyta</taxon>
        <taxon>Pinopsida</taxon>
        <taxon>Pinidae</taxon>
        <taxon>Conifers I</taxon>
        <taxon>Pinales</taxon>
        <taxon>Pinaceae</taxon>
        <taxon>Larix</taxon>
    </lineage>
</organism>
<reference evidence="7" key="1">
    <citation type="journal article" date="2014" name="Plant Physiol. Biochem.">
        <title>Biochemical functions of the glutathione transferase supergene family of Larix kaempferi.</title>
        <authorList>
            <person name="Yang Q."/>
            <person name="Liu Y.J."/>
            <person name="Zeng Q.Y."/>
        </authorList>
    </citation>
    <scope>NUCLEOTIDE SEQUENCE</scope>
</reference>
<dbReference type="CDD" id="cd03058">
    <property type="entry name" value="GST_N_Tau"/>
    <property type="match status" value="1"/>
</dbReference>
<evidence type="ECO:0000259" key="5">
    <source>
        <dbReference type="PROSITE" id="PS50404"/>
    </source>
</evidence>
<dbReference type="Pfam" id="PF00043">
    <property type="entry name" value="GST_C"/>
    <property type="match status" value="1"/>
</dbReference>
<comment type="similarity">
    <text evidence="4">Belongs to the GST superfamily.</text>
</comment>
<comment type="catalytic activity">
    <reaction evidence="3">
        <text>RX + glutathione = an S-substituted glutathione + a halide anion + H(+)</text>
        <dbReference type="Rhea" id="RHEA:16437"/>
        <dbReference type="ChEBI" id="CHEBI:15378"/>
        <dbReference type="ChEBI" id="CHEBI:16042"/>
        <dbReference type="ChEBI" id="CHEBI:17792"/>
        <dbReference type="ChEBI" id="CHEBI:57925"/>
        <dbReference type="ChEBI" id="CHEBI:90779"/>
        <dbReference type="EC" id="2.5.1.18"/>
    </reaction>
</comment>
<dbReference type="AlphaFoldDB" id="V5L698"/>
<evidence type="ECO:0000259" key="6">
    <source>
        <dbReference type="PROSITE" id="PS50405"/>
    </source>
</evidence>
<evidence type="ECO:0000256" key="3">
    <source>
        <dbReference type="ARBA" id="ARBA00047960"/>
    </source>
</evidence>
<dbReference type="InterPro" id="IPR040079">
    <property type="entry name" value="Glutathione_S-Trfase"/>
</dbReference>
<dbReference type="PROSITE" id="PS50405">
    <property type="entry name" value="GST_CTER"/>
    <property type="match status" value="1"/>
</dbReference>
<sequence length="233" mass="26720">MGEGEEQVKVLSQWPSPFAIRVLIGLEEKGVRYEDQEENFASKTELLLQMNPVHKKVPVLIHNGKPVCESLIILQYIDEVWPGSNSFMPSNPYDRALAKFWADFLDTKFLGNAILGILKTTGEAQEEGKRYMLEYLGLLEGVLKELSAGGSKPYFGGKYFGFLDIAFICHTCWFHTMETLGKWKIPWESEFPRLQKWVKKCMERESVNKILPDPRKVLEHAIEVRKGYVSSTD</sequence>
<evidence type="ECO:0000256" key="1">
    <source>
        <dbReference type="ARBA" id="ARBA00012452"/>
    </source>
</evidence>
<dbReference type="InterPro" id="IPR036282">
    <property type="entry name" value="Glutathione-S-Trfase_C_sf"/>
</dbReference>
<dbReference type="CDD" id="cd03185">
    <property type="entry name" value="GST_C_Tau"/>
    <property type="match status" value="1"/>
</dbReference>
<dbReference type="GO" id="GO:0005737">
    <property type="term" value="C:cytoplasm"/>
    <property type="evidence" value="ECO:0007669"/>
    <property type="project" value="TreeGrafter"/>
</dbReference>
<dbReference type="EMBL" id="KF527895">
    <property type="protein sequence ID" value="AHA46517.1"/>
    <property type="molecule type" value="mRNA"/>
</dbReference>
<dbReference type="Gene3D" id="3.40.30.10">
    <property type="entry name" value="Glutaredoxin"/>
    <property type="match status" value="1"/>
</dbReference>
<dbReference type="InterPro" id="IPR010987">
    <property type="entry name" value="Glutathione-S-Trfase_C-like"/>
</dbReference>
<evidence type="ECO:0000256" key="4">
    <source>
        <dbReference type="RuleBase" id="RU003494"/>
    </source>
</evidence>
<dbReference type="Pfam" id="PF02798">
    <property type="entry name" value="GST_N"/>
    <property type="match status" value="1"/>
</dbReference>
<dbReference type="GO" id="GO:0006749">
    <property type="term" value="P:glutathione metabolic process"/>
    <property type="evidence" value="ECO:0007669"/>
    <property type="project" value="InterPro"/>
</dbReference>
<dbReference type="InterPro" id="IPR045074">
    <property type="entry name" value="GST_C_Tau"/>
</dbReference>
<dbReference type="InterPro" id="IPR045073">
    <property type="entry name" value="Omega/Tau-like"/>
</dbReference>
<gene>
    <name evidence="7" type="primary">GSTU7</name>
</gene>
<keyword evidence="2 7" id="KW-0808">Transferase</keyword>
<name>V5L698_9CONI</name>
<dbReference type="FunFam" id="3.40.30.10:FF:000014">
    <property type="entry name" value="Tau class glutathione S-transferase"/>
    <property type="match status" value="1"/>
</dbReference>
<dbReference type="SUPFAM" id="SSF47616">
    <property type="entry name" value="GST C-terminal domain-like"/>
    <property type="match status" value="1"/>
</dbReference>
<dbReference type="SUPFAM" id="SSF52833">
    <property type="entry name" value="Thioredoxin-like"/>
    <property type="match status" value="1"/>
</dbReference>
<dbReference type="PANTHER" id="PTHR11260">
    <property type="entry name" value="GLUTATHIONE S-TRANSFERASE, GST, SUPERFAMILY, GST DOMAIN CONTAINING"/>
    <property type="match status" value="1"/>
</dbReference>
<dbReference type="InterPro" id="IPR036249">
    <property type="entry name" value="Thioredoxin-like_sf"/>
</dbReference>
<dbReference type="GO" id="GO:0004364">
    <property type="term" value="F:glutathione transferase activity"/>
    <property type="evidence" value="ECO:0007669"/>
    <property type="project" value="UniProtKB-EC"/>
</dbReference>
<accession>V5L698</accession>
<protein>
    <recommendedName>
        <fullName evidence="1">glutathione transferase</fullName>
        <ecNumber evidence="1">2.5.1.18</ecNumber>
    </recommendedName>
</protein>
<evidence type="ECO:0000256" key="2">
    <source>
        <dbReference type="ARBA" id="ARBA00022679"/>
    </source>
</evidence>
<dbReference type="PROSITE" id="PS50404">
    <property type="entry name" value="GST_NTER"/>
    <property type="match status" value="1"/>
</dbReference>
<feature type="domain" description="GST C-terminal" evidence="6">
    <location>
        <begin position="91"/>
        <end position="228"/>
    </location>
</feature>
<feature type="domain" description="GST N-terminal" evidence="5">
    <location>
        <begin position="6"/>
        <end position="85"/>
    </location>
</feature>
<evidence type="ECO:0000313" key="7">
    <source>
        <dbReference type="EMBL" id="AHA46517.1"/>
    </source>
</evidence>
<proteinExistence type="evidence at transcript level"/>
<dbReference type="SFLD" id="SFLDG01152">
    <property type="entry name" value="Main.3:_Omega-_and_Tau-like"/>
    <property type="match status" value="1"/>
</dbReference>
<dbReference type="InterPro" id="IPR004045">
    <property type="entry name" value="Glutathione_S-Trfase_N"/>
</dbReference>
<dbReference type="SFLD" id="SFLDG00358">
    <property type="entry name" value="Main_(cytGST)"/>
    <property type="match status" value="1"/>
</dbReference>
<dbReference type="Gene3D" id="1.20.1050.10">
    <property type="match status" value="1"/>
</dbReference>
<dbReference type="InterPro" id="IPR004046">
    <property type="entry name" value="GST_C"/>
</dbReference>
<dbReference type="EC" id="2.5.1.18" evidence="1"/>
<dbReference type="SFLD" id="SFLDS00019">
    <property type="entry name" value="Glutathione_Transferase_(cytos"/>
    <property type="match status" value="1"/>
</dbReference>
<dbReference type="PANTHER" id="PTHR11260:SF773">
    <property type="entry name" value="GLUTATHIONE S-TRANSFERASE U26"/>
    <property type="match status" value="1"/>
</dbReference>